<gene>
    <name evidence="2" type="ORF">GFSPODELE1_LOCUS9563</name>
</gene>
<dbReference type="InterPro" id="IPR036047">
    <property type="entry name" value="F-box-like_dom_sf"/>
</dbReference>
<evidence type="ECO:0000313" key="2">
    <source>
        <dbReference type="EMBL" id="CAL1713948.1"/>
    </source>
</evidence>
<feature type="domain" description="F-box" evidence="1">
    <location>
        <begin position="46"/>
        <end position="104"/>
    </location>
</feature>
<organism evidence="2 3">
    <name type="scientific">Somion occarium</name>
    <dbReference type="NCBI Taxonomy" id="3059160"/>
    <lineage>
        <taxon>Eukaryota</taxon>
        <taxon>Fungi</taxon>
        <taxon>Dikarya</taxon>
        <taxon>Basidiomycota</taxon>
        <taxon>Agaricomycotina</taxon>
        <taxon>Agaricomycetes</taxon>
        <taxon>Polyporales</taxon>
        <taxon>Cerrenaceae</taxon>
        <taxon>Somion</taxon>
    </lineage>
</organism>
<dbReference type="Gene3D" id="1.20.1280.50">
    <property type="match status" value="1"/>
</dbReference>
<keyword evidence="3" id="KW-1185">Reference proteome</keyword>
<accession>A0ABP1E3K1</accession>
<protein>
    <recommendedName>
        <fullName evidence="1">F-box domain-containing protein</fullName>
    </recommendedName>
</protein>
<dbReference type="SUPFAM" id="SSF81383">
    <property type="entry name" value="F-box domain"/>
    <property type="match status" value="1"/>
</dbReference>
<name>A0ABP1E3K1_9APHY</name>
<dbReference type="Proteomes" id="UP001497453">
    <property type="component" value="Chromosome 8"/>
</dbReference>
<evidence type="ECO:0000313" key="3">
    <source>
        <dbReference type="Proteomes" id="UP001497453"/>
    </source>
</evidence>
<sequence>MTTSIVFSNEYPDVVAKARRELEDGIAKHNRTIIDMKVHLNQLTPISRLPPELLSEIFWFHMVSICHSPNHYLTCQDAWIKVTHVCHYWREVALHSPRLWTRISVSGLDSGRAGELISRSKNASLTVRAVAYNPGNVSALKHVFSHLERIESLDSSLPSDLYKQLFEVPPLSAPRLKKVLFFNMSSLDEEFLPSLKNCHFPSIREVELAAYRIRCWSHPLFAPTLTRLVIKAVEAGIPDAMATDVTETARALASMPLLEYLELVGVIRGLNGTFSALPPPSQNVILPRLKTVRLCSSLTSPGAAYAYLLDHLSLPADSRIALDFASSALADIFPLIVDPISHKLTAEGRLGHPGEIRAFAILTHLEHCASGCVLNFWTSVDPVVNPSDRTLPHLQIALPWSANLCQSTWRLCSALPLANIEALWLGCSPGQEPSGATEQIWFDLFKQLTQVTSLRISNQGAVGLPRLLYTRFTSDRPRDNEKYDCPQLLMRKLRSLTLEEVRFRDAEDRDDEFLTDLKDTLRWRESVRELSLRRCLNMDARDVDDLRGIVPSVVWDEVTRWEQPRNPYRRYANHFLDDLDDIELYPFLSDEDGEYDYDDDPYPGYLAEY</sequence>
<evidence type="ECO:0000259" key="1">
    <source>
        <dbReference type="Pfam" id="PF12937"/>
    </source>
</evidence>
<dbReference type="InterPro" id="IPR001810">
    <property type="entry name" value="F-box_dom"/>
</dbReference>
<dbReference type="Pfam" id="PF12937">
    <property type="entry name" value="F-box-like"/>
    <property type="match status" value="1"/>
</dbReference>
<reference evidence="3" key="1">
    <citation type="submission" date="2024-04" db="EMBL/GenBank/DDBJ databases">
        <authorList>
            <person name="Shaw F."/>
            <person name="Minotto A."/>
        </authorList>
    </citation>
    <scope>NUCLEOTIDE SEQUENCE [LARGE SCALE GENOMIC DNA]</scope>
</reference>
<proteinExistence type="predicted"/>
<dbReference type="EMBL" id="OZ037951">
    <property type="protein sequence ID" value="CAL1713948.1"/>
    <property type="molecule type" value="Genomic_DNA"/>
</dbReference>